<feature type="non-terminal residue" evidence="2">
    <location>
        <position position="57"/>
    </location>
</feature>
<dbReference type="Proteomes" id="UP000094385">
    <property type="component" value="Unassembled WGS sequence"/>
</dbReference>
<sequence length="57" mass="6702">MPDENKITPTAKQQANRATKGERERKDSKARKKERQTLNHERNTQQPRRIKQRGGCT</sequence>
<feature type="compositionally biased region" description="Polar residues" evidence="1">
    <location>
        <begin position="7"/>
        <end position="17"/>
    </location>
</feature>
<name>A0A1E3Q778_LIPST</name>
<accession>A0A1E3Q778</accession>
<keyword evidence="3" id="KW-1185">Reference proteome</keyword>
<protein>
    <submittedName>
        <fullName evidence="2">Uncharacterized protein</fullName>
    </submittedName>
</protein>
<dbReference type="AlphaFoldDB" id="A0A1E3Q778"/>
<reference evidence="2 3" key="1">
    <citation type="journal article" date="2016" name="Proc. Natl. Acad. Sci. U.S.A.">
        <title>Comparative genomics of biotechnologically important yeasts.</title>
        <authorList>
            <person name="Riley R."/>
            <person name="Haridas S."/>
            <person name="Wolfe K.H."/>
            <person name="Lopes M.R."/>
            <person name="Hittinger C.T."/>
            <person name="Goeker M."/>
            <person name="Salamov A.A."/>
            <person name="Wisecaver J.H."/>
            <person name="Long T.M."/>
            <person name="Calvey C.H."/>
            <person name="Aerts A.L."/>
            <person name="Barry K.W."/>
            <person name="Choi C."/>
            <person name="Clum A."/>
            <person name="Coughlan A.Y."/>
            <person name="Deshpande S."/>
            <person name="Douglass A.P."/>
            <person name="Hanson S.J."/>
            <person name="Klenk H.-P."/>
            <person name="LaButti K.M."/>
            <person name="Lapidus A."/>
            <person name="Lindquist E.A."/>
            <person name="Lipzen A.M."/>
            <person name="Meier-Kolthoff J.P."/>
            <person name="Ohm R.A."/>
            <person name="Otillar R.P."/>
            <person name="Pangilinan J.L."/>
            <person name="Peng Y."/>
            <person name="Rokas A."/>
            <person name="Rosa C.A."/>
            <person name="Scheuner C."/>
            <person name="Sibirny A.A."/>
            <person name="Slot J.C."/>
            <person name="Stielow J.B."/>
            <person name="Sun H."/>
            <person name="Kurtzman C.P."/>
            <person name="Blackwell M."/>
            <person name="Grigoriev I.V."/>
            <person name="Jeffries T.W."/>
        </authorList>
    </citation>
    <scope>NUCLEOTIDE SEQUENCE [LARGE SCALE GENOMIC DNA]</scope>
    <source>
        <strain evidence="2 3">NRRL Y-11557</strain>
    </source>
</reference>
<evidence type="ECO:0000313" key="2">
    <source>
        <dbReference type="EMBL" id="ODQ72847.1"/>
    </source>
</evidence>
<gene>
    <name evidence="2" type="ORF">LIPSTDRAFT_71107</name>
</gene>
<proteinExistence type="predicted"/>
<feature type="compositionally biased region" description="Basic residues" evidence="1">
    <location>
        <begin position="48"/>
        <end position="57"/>
    </location>
</feature>
<evidence type="ECO:0000313" key="3">
    <source>
        <dbReference type="Proteomes" id="UP000094385"/>
    </source>
</evidence>
<dbReference type="EMBL" id="KV454294">
    <property type="protein sequence ID" value="ODQ72847.1"/>
    <property type="molecule type" value="Genomic_DNA"/>
</dbReference>
<evidence type="ECO:0000256" key="1">
    <source>
        <dbReference type="SAM" id="MobiDB-lite"/>
    </source>
</evidence>
<organism evidence="2 3">
    <name type="scientific">Lipomyces starkeyi NRRL Y-11557</name>
    <dbReference type="NCBI Taxonomy" id="675824"/>
    <lineage>
        <taxon>Eukaryota</taxon>
        <taxon>Fungi</taxon>
        <taxon>Dikarya</taxon>
        <taxon>Ascomycota</taxon>
        <taxon>Saccharomycotina</taxon>
        <taxon>Lipomycetes</taxon>
        <taxon>Lipomycetales</taxon>
        <taxon>Lipomycetaceae</taxon>
        <taxon>Lipomyces</taxon>
    </lineage>
</organism>
<feature type="region of interest" description="Disordered" evidence="1">
    <location>
        <begin position="1"/>
        <end position="57"/>
    </location>
</feature>